<accession>W1YNA8</accession>
<feature type="non-terminal residue" evidence="1">
    <location>
        <position position="20"/>
    </location>
</feature>
<organism evidence="1">
    <name type="scientific">human gut metagenome</name>
    <dbReference type="NCBI Taxonomy" id="408170"/>
    <lineage>
        <taxon>unclassified sequences</taxon>
        <taxon>metagenomes</taxon>
        <taxon>organismal metagenomes</taxon>
    </lineage>
</organism>
<comment type="caution">
    <text evidence="1">The sequence shown here is derived from an EMBL/GenBank/DDBJ whole genome shotgun (WGS) entry which is preliminary data.</text>
</comment>
<gene>
    <name evidence="1" type="ORF">Q604_UNBC02202G0001</name>
</gene>
<sequence length="20" mass="2086">MKKGYIKLIAAVILGIAIIG</sequence>
<name>W1YNA8_9ZZZZ</name>
<dbReference type="AlphaFoldDB" id="W1YNA8"/>
<reference evidence="1" key="1">
    <citation type="submission" date="2013-12" db="EMBL/GenBank/DDBJ databases">
        <title>A Varibaculum cambriense genome reconstructed from a premature infant gut community with otherwise low bacterial novelty that shifts toward anaerobic metabolism during the third week of life.</title>
        <authorList>
            <person name="Brown C.T."/>
            <person name="Sharon I."/>
            <person name="Thomas B.C."/>
            <person name="Castelle C.J."/>
            <person name="Morowitz M.J."/>
            <person name="Banfield J.F."/>
        </authorList>
    </citation>
    <scope>NUCLEOTIDE SEQUENCE</scope>
</reference>
<proteinExistence type="predicted"/>
<dbReference type="EMBL" id="AZMM01002202">
    <property type="protein sequence ID" value="ETJ43776.1"/>
    <property type="molecule type" value="Genomic_DNA"/>
</dbReference>
<protein>
    <submittedName>
        <fullName evidence="1">Uncharacterized protein</fullName>
    </submittedName>
</protein>
<evidence type="ECO:0000313" key="1">
    <source>
        <dbReference type="EMBL" id="ETJ43776.1"/>
    </source>
</evidence>